<protein>
    <submittedName>
        <fullName evidence="1">Uncharacterized protein</fullName>
    </submittedName>
</protein>
<evidence type="ECO:0000313" key="2">
    <source>
        <dbReference type="Proteomes" id="UP000321595"/>
    </source>
</evidence>
<sequence length="173" mass="19559">MRVCVNWGIGKVRRFVVRDEGSSVVIIAAERMDPWEDTESNAVDEVVFRILECVEKAEEWLESANEICLARDEFYSIIVITLKPSQWNSVACGQITGAVHSQEAVLALDGGILIFEGHELVRHIVGGDITQTQRLEGTHLNTIEIDFANKVYRDARLKRERIEFEVSIRTCAV</sequence>
<reference evidence="1 2" key="1">
    <citation type="submission" date="2019-08" db="EMBL/GenBank/DDBJ databases">
        <authorList>
            <person name="Liang Q."/>
        </authorList>
    </citation>
    <scope>NUCLEOTIDE SEQUENCE [LARGE SCALE GENOMIC DNA]</scope>
    <source>
        <strain evidence="1 2">V1718</strain>
    </source>
</reference>
<dbReference type="KEGG" id="bbae:FRD01_16760"/>
<proteinExistence type="predicted"/>
<dbReference type="Proteomes" id="UP000321595">
    <property type="component" value="Chromosome"/>
</dbReference>
<accession>A0A5B8XU86</accession>
<dbReference type="EMBL" id="CP042467">
    <property type="protein sequence ID" value="QED28861.1"/>
    <property type="molecule type" value="Genomic_DNA"/>
</dbReference>
<evidence type="ECO:0000313" key="1">
    <source>
        <dbReference type="EMBL" id="QED28861.1"/>
    </source>
</evidence>
<dbReference type="RefSeq" id="WP_146961662.1">
    <property type="nucleotide sequence ID" value="NZ_CP042467.1"/>
</dbReference>
<dbReference type="AlphaFoldDB" id="A0A5B8XU86"/>
<name>A0A5B8XU86_9DELT</name>
<gene>
    <name evidence="1" type="ORF">FRD01_16760</name>
</gene>
<organism evidence="1 2">
    <name type="scientific">Microvenator marinus</name>
    <dbReference type="NCBI Taxonomy" id="2600177"/>
    <lineage>
        <taxon>Bacteria</taxon>
        <taxon>Deltaproteobacteria</taxon>
        <taxon>Bradymonadales</taxon>
        <taxon>Microvenatoraceae</taxon>
        <taxon>Microvenator</taxon>
    </lineage>
</organism>
<keyword evidence="2" id="KW-1185">Reference proteome</keyword>